<protein>
    <submittedName>
        <fullName evidence="5">Carbohydrate kinase family protein</fullName>
        <ecNumber evidence="5">2.7.1.-</ecNumber>
    </submittedName>
</protein>
<dbReference type="PANTHER" id="PTHR43085">
    <property type="entry name" value="HEXOKINASE FAMILY MEMBER"/>
    <property type="match status" value="1"/>
</dbReference>
<sequence>MQESCAHVIVAGHICLDVIPDMENHGVDVADLFAPGKLVDVGAAVLATGGAVSNTGLALHRLGVPTRLLGKVGADLFGRAVLDLINDYAPMLADNMIVRNGEQTSYSIVINPPGVDRIFLHCPGANDTFCADDVPLKQISGSRLFHFGYPPLMRRMYEDGGVELSTLLQHAKACGATTSLDMASPDPVSAAGMVDWQTFLRRVLPHVDVFLPSVEEILFMLDKEYLAYLKRTEAGIAPKLNGAVLHEITQQLLQLGAAIVGLKLGDQGLYVRTTGMASRLSAMGGAMANVDERWLDRELLAPCFAVDVVGTTGAGDCTIAGFLAALLHDLSPEEVLTRAVAVGACNVEAADATSGVPTWGKVEQRIASGWERRSVELDLPGWIWAAESSIWCGPHDSDLGQTRTLANHDMEC</sequence>
<evidence type="ECO:0000256" key="2">
    <source>
        <dbReference type="ARBA" id="ARBA00022679"/>
    </source>
</evidence>
<keyword evidence="2 5" id="KW-0808">Transferase</keyword>
<dbReference type="InterPro" id="IPR011611">
    <property type="entry name" value="PfkB_dom"/>
</dbReference>
<dbReference type="EC" id="2.7.1.-" evidence="5"/>
<reference evidence="6" key="1">
    <citation type="journal article" date="2019" name="Int. J. Syst. Evol. Microbiol.">
        <title>The Global Catalogue of Microorganisms (GCM) 10K type strain sequencing project: providing services to taxonomists for standard genome sequencing and annotation.</title>
        <authorList>
            <consortium name="The Broad Institute Genomics Platform"/>
            <consortium name="The Broad Institute Genome Sequencing Center for Infectious Disease"/>
            <person name="Wu L."/>
            <person name="Ma J."/>
        </authorList>
    </citation>
    <scope>NUCLEOTIDE SEQUENCE [LARGE SCALE GENOMIC DNA]</scope>
    <source>
        <strain evidence="6">CGMCC 1.12286</strain>
    </source>
</reference>
<comment type="similarity">
    <text evidence="1">Belongs to the carbohydrate kinase PfkB family.</text>
</comment>
<proteinExistence type="inferred from homology"/>
<gene>
    <name evidence="5" type="ORF">ACFSB2_22000</name>
</gene>
<feature type="domain" description="Carbohydrate kinase PfkB" evidence="4">
    <location>
        <begin position="7"/>
        <end position="358"/>
    </location>
</feature>
<comment type="caution">
    <text evidence="5">The sequence shown here is derived from an EMBL/GenBank/DDBJ whole genome shotgun (WGS) entry which is preliminary data.</text>
</comment>
<dbReference type="InterPro" id="IPR050306">
    <property type="entry name" value="PfkB_Carbo_kinase"/>
</dbReference>
<dbReference type="PANTHER" id="PTHR43085:SF57">
    <property type="entry name" value="CARBOHYDRATE KINASE PFKB DOMAIN-CONTAINING PROTEIN"/>
    <property type="match status" value="1"/>
</dbReference>
<evidence type="ECO:0000256" key="3">
    <source>
        <dbReference type="ARBA" id="ARBA00022777"/>
    </source>
</evidence>
<dbReference type="Gene3D" id="3.40.1190.20">
    <property type="match status" value="1"/>
</dbReference>
<name>A0ABW4JLP0_9BACL</name>
<accession>A0ABW4JLP0</accession>
<keyword evidence="6" id="KW-1185">Reference proteome</keyword>
<dbReference type="GO" id="GO:0016301">
    <property type="term" value="F:kinase activity"/>
    <property type="evidence" value="ECO:0007669"/>
    <property type="project" value="UniProtKB-KW"/>
</dbReference>
<evidence type="ECO:0000259" key="4">
    <source>
        <dbReference type="Pfam" id="PF00294"/>
    </source>
</evidence>
<evidence type="ECO:0000313" key="5">
    <source>
        <dbReference type="EMBL" id="MFD1677351.1"/>
    </source>
</evidence>
<dbReference type="Proteomes" id="UP001597079">
    <property type="component" value="Unassembled WGS sequence"/>
</dbReference>
<evidence type="ECO:0000256" key="1">
    <source>
        <dbReference type="ARBA" id="ARBA00010688"/>
    </source>
</evidence>
<dbReference type="EMBL" id="JBHUCX010000092">
    <property type="protein sequence ID" value="MFD1677351.1"/>
    <property type="molecule type" value="Genomic_DNA"/>
</dbReference>
<organism evidence="5 6">
    <name type="scientific">Alicyclobacillus fodiniaquatilis</name>
    <dbReference type="NCBI Taxonomy" id="1661150"/>
    <lineage>
        <taxon>Bacteria</taxon>
        <taxon>Bacillati</taxon>
        <taxon>Bacillota</taxon>
        <taxon>Bacilli</taxon>
        <taxon>Bacillales</taxon>
        <taxon>Alicyclobacillaceae</taxon>
        <taxon>Alicyclobacillus</taxon>
    </lineage>
</organism>
<evidence type="ECO:0000313" key="6">
    <source>
        <dbReference type="Proteomes" id="UP001597079"/>
    </source>
</evidence>
<dbReference type="SUPFAM" id="SSF53613">
    <property type="entry name" value="Ribokinase-like"/>
    <property type="match status" value="1"/>
</dbReference>
<dbReference type="RefSeq" id="WP_377945253.1">
    <property type="nucleotide sequence ID" value="NZ_JBHUCX010000092.1"/>
</dbReference>
<dbReference type="Pfam" id="PF00294">
    <property type="entry name" value="PfkB"/>
    <property type="match status" value="1"/>
</dbReference>
<keyword evidence="3 5" id="KW-0418">Kinase</keyword>
<dbReference type="InterPro" id="IPR029056">
    <property type="entry name" value="Ribokinase-like"/>
</dbReference>